<keyword evidence="2" id="KW-1185">Reference proteome</keyword>
<name>A0ABR6W5P1_9BACT</name>
<sequence>METKELTHEEKIQTDGGNLIQWIASTVDTICDVIDNGQNDGSFRPFQAFE</sequence>
<evidence type="ECO:0000313" key="2">
    <source>
        <dbReference type="Proteomes" id="UP000700732"/>
    </source>
</evidence>
<organism evidence="1 2">
    <name type="scientific">Spirosoma utsteinense</name>
    <dbReference type="NCBI Taxonomy" id="2585773"/>
    <lineage>
        <taxon>Bacteria</taxon>
        <taxon>Pseudomonadati</taxon>
        <taxon>Bacteroidota</taxon>
        <taxon>Cytophagia</taxon>
        <taxon>Cytophagales</taxon>
        <taxon>Cytophagaceae</taxon>
        <taxon>Spirosoma</taxon>
    </lineage>
</organism>
<reference evidence="1 2" key="1">
    <citation type="submission" date="2019-06" db="EMBL/GenBank/DDBJ databases">
        <title>Spirosoma utsteinense sp. nov. isolated from Antarctic ice-free soils.</title>
        <authorList>
            <person name="Tahon G."/>
        </authorList>
    </citation>
    <scope>NUCLEOTIDE SEQUENCE [LARGE SCALE GENOMIC DNA]</scope>
    <source>
        <strain evidence="1 2">LMG 31447</strain>
    </source>
</reference>
<evidence type="ECO:0000313" key="1">
    <source>
        <dbReference type="EMBL" id="MBC3791247.1"/>
    </source>
</evidence>
<protein>
    <submittedName>
        <fullName evidence="1">Uncharacterized protein</fullName>
    </submittedName>
</protein>
<dbReference type="Proteomes" id="UP000700732">
    <property type="component" value="Unassembled WGS sequence"/>
</dbReference>
<proteinExistence type="predicted"/>
<comment type="caution">
    <text evidence="1">The sequence shown here is derived from an EMBL/GenBank/DDBJ whole genome shotgun (WGS) entry which is preliminary data.</text>
</comment>
<dbReference type="RefSeq" id="WP_186737040.1">
    <property type="nucleotide sequence ID" value="NZ_VFIA01000008.1"/>
</dbReference>
<gene>
    <name evidence="1" type="ORF">FH603_1746</name>
</gene>
<dbReference type="EMBL" id="VFIA01000008">
    <property type="protein sequence ID" value="MBC3791247.1"/>
    <property type="molecule type" value="Genomic_DNA"/>
</dbReference>
<accession>A0ABR6W5P1</accession>